<name>A0A0C3S8P7_PHLG1</name>
<sequence length="381" mass="42700">MPPAPIAEPSSPLARYRRLSPRSGIFVSPLQLGTMSLGSRWAAVGTTTKEAAFAYLDAFFEAGGNFIDTANFYQDGETEEWIGEWMESRQNRDQIVLATKYSGAWAAGDPSVKQQAGLIGNCTKSMKLSLEASLRKLRTSYVDILYVHWWDWTTTIEDVMDGLHVLITQGKVLHIGASNTPAWLVAKGNQYARDHGRPPFVIYQGEWNVMCRDVERDILPLCRNDGMAFAPWNMFCSGRLRTDAEEAERERAGEHGRVRNAPDWKRTDLERRVSGVLEAIADEVGAGDIRRVLVAYHLQKQPHVFPILGGRKLEQLHSNLAALAVGLSDEHIRRIEEAVPFDVGFPHRYVGDGSQPEPNNASRIWIDQDPMPAAIRPPLRQ</sequence>
<keyword evidence="5" id="KW-1185">Reference proteome</keyword>
<organism evidence="4 5">
    <name type="scientific">Phlebiopsis gigantea (strain 11061_1 CR5-6)</name>
    <name type="common">White-rot fungus</name>
    <name type="synonym">Peniophora gigantea</name>
    <dbReference type="NCBI Taxonomy" id="745531"/>
    <lineage>
        <taxon>Eukaryota</taxon>
        <taxon>Fungi</taxon>
        <taxon>Dikarya</taxon>
        <taxon>Basidiomycota</taxon>
        <taxon>Agaricomycotina</taxon>
        <taxon>Agaricomycetes</taxon>
        <taxon>Polyporales</taxon>
        <taxon>Phanerochaetaceae</taxon>
        <taxon>Phlebiopsis</taxon>
    </lineage>
</organism>
<gene>
    <name evidence="4" type="ORF">PHLGIDRAFT_105456</name>
</gene>
<evidence type="ECO:0000256" key="2">
    <source>
        <dbReference type="ARBA" id="ARBA00038157"/>
    </source>
</evidence>
<evidence type="ECO:0000313" key="5">
    <source>
        <dbReference type="Proteomes" id="UP000053257"/>
    </source>
</evidence>
<dbReference type="InterPro" id="IPR023210">
    <property type="entry name" value="NADP_OxRdtase_dom"/>
</dbReference>
<dbReference type="STRING" id="745531.A0A0C3S8P7"/>
<dbReference type="SUPFAM" id="SSF51430">
    <property type="entry name" value="NAD(P)-linked oxidoreductase"/>
    <property type="match status" value="1"/>
</dbReference>
<proteinExistence type="inferred from homology"/>
<dbReference type="AlphaFoldDB" id="A0A0C3S8P7"/>
<reference evidence="4 5" key="1">
    <citation type="journal article" date="2014" name="PLoS Genet.">
        <title>Analysis of the Phlebiopsis gigantea genome, transcriptome and secretome provides insight into its pioneer colonization strategies of wood.</title>
        <authorList>
            <person name="Hori C."/>
            <person name="Ishida T."/>
            <person name="Igarashi K."/>
            <person name="Samejima M."/>
            <person name="Suzuki H."/>
            <person name="Master E."/>
            <person name="Ferreira P."/>
            <person name="Ruiz-Duenas F.J."/>
            <person name="Held B."/>
            <person name="Canessa P."/>
            <person name="Larrondo L.F."/>
            <person name="Schmoll M."/>
            <person name="Druzhinina I.S."/>
            <person name="Kubicek C.P."/>
            <person name="Gaskell J.A."/>
            <person name="Kersten P."/>
            <person name="St John F."/>
            <person name="Glasner J."/>
            <person name="Sabat G."/>
            <person name="Splinter BonDurant S."/>
            <person name="Syed K."/>
            <person name="Yadav J."/>
            <person name="Mgbeahuruike A.C."/>
            <person name="Kovalchuk A."/>
            <person name="Asiegbu F.O."/>
            <person name="Lackner G."/>
            <person name="Hoffmeister D."/>
            <person name="Rencoret J."/>
            <person name="Gutierrez A."/>
            <person name="Sun H."/>
            <person name="Lindquist E."/>
            <person name="Barry K."/>
            <person name="Riley R."/>
            <person name="Grigoriev I.V."/>
            <person name="Henrissat B."/>
            <person name="Kues U."/>
            <person name="Berka R.M."/>
            <person name="Martinez A.T."/>
            <person name="Covert S.F."/>
            <person name="Blanchette R.A."/>
            <person name="Cullen D."/>
        </authorList>
    </citation>
    <scope>NUCLEOTIDE SEQUENCE [LARGE SCALE GENOMIC DNA]</scope>
    <source>
        <strain evidence="4 5">11061_1 CR5-6</strain>
    </source>
</reference>
<dbReference type="Gene3D" id="3.20.20.100">
    <property type="entry name" value="NADP-dependent oxidoreductase domain"/>
    <property type="match status" value="1"/>
</dbReference>
<dbReference type="InterPro" id="IPR050523">
    <property type="entry name" value="AKR_Detox_Biosynth"/>
</dbReference>
<dbReference type="EMBL" id="KN840494">
    <property type="protein sequence ID" value="KIP07592.1"/>
    <property type="molecule type" value="Genomic_DNA"/>
</dbReference>
<evidence type="ECO:0000256" key="1">
    <source>
        <dbReference type="ARBA" id="ARBA00022857"/>
    </source>
</evidence>
<dbReference type="OrthoDB" id="2792383at2759"/>
<accession>A0A0C3S8P7</accession>
<dbReference type="InterPro" id="IPR036812">
    <property type="entry name" value="NAD(P)_OxRdtase_dom_sf"/>
</dbReference>
<dbReference type="Pfam" id="PF00248">
    <property type="entry name" value="Aldo_ket_red"/>
    <property type="match status" value="1"/>
</dbReference>
<evidence type="ECO:0000259" key="3">
    <source>
        <dbReference type="Pfam" id="PF00248"/>
    </source>
</evidence>
<feature type="domain" description="NADP-dependent oxidoreductase" evidence="3">
    <location>
        <begin position="29"/>
        <end position="338"/>
    </location>
</feature>
<dbReference type="Proteomes" id="UP000053257">
    <property type="component" value="Unassembled WGS sequence"/>
</dbReference>
<dbReference type="HOGENOM" id="CLU_023205_2_2_1"/>
<comment type="similarity">
    <text evidence="2">Belongs to the aldo/keto reductase family. Aldo/keto reductase 2 subfamily.</text>
</comment>
<keyword evidence="1" id="KW-0521">NADP</keyword>
<dbReference type="PANTHER" id="PTHR43364">
    <property type="entry name" value="NADH-SPECIFIC METHYLGLYOXAL REDUCTASE-RELATED"/>
    <property type="match status" value="1"/>
</dbReference>
<protein>
    <recommendedName>
        <fullName evidence="3">NADP-dependent oxidoreductase domain-containing protein</fullName>
    </recommendedName>
</protein>
<dbReference type="PANTHER" id="PTHR43364:SF7">
    <property type="entry name" value="NADP-DEPENDENT OXIDOREDUCTASE DOMAIN-CONTAINING PROTEIN-RELATED"/>
    <property type="match status" value="1"/>
</dbReference>
<evidence type="ECO:0000313" key="4">
    <source>
        <dbReference type="EMBL" id="KIP07592.1"/>
    </source>
</evidence>